<dbReference type="AlphaFoldDB" id="A0A5C3M582"/>
<protein>
    <submittedName>
        <fullName evidence="2">Uncharacterized protein</fullName>
    </submittedName>
</protein>
<name>A0A5C3M582_9AGAR</name>
<evidence type="ECO:0000256" key="1">
    <source>
        <dbReference type="SAM" id="MobiDB-lite"/>
    </source>
</evidence>
<gene>
    <name evidence="2" type="ORF">BDQ12DRAFT_681977</name>
</gene>
<proteinExistence type="predicted"/>
<sequence length="86" mass="9444">MSEFQFHFPTPYSNPPVTQVPDESFPVETDSEDNVSMGALNSMHGSEAPRGRRGTPQSRVFGGMSENWDSGGSRGLEKMFMNGWGS</sequence>
<evidence type="ECO:0000313" key="2">
    <source>
        <dbReference type="EMBL" id="TFK39546.1"/>
    </source>
</evidence>
<reference evidence="2 3" key="1">
    <citation type="journal article" date="2019" name="Nat. Ecol. Evol.">
        <title>Megaphylogeny resolves global patterns of mushroom evolution.</title>
        <authorList>
            <person name="Varga T."/>
            <person name="Krizsan K."/>
            <person name="Foldi C."/>
            <person name="Dima B."/>
            <person name="Sanchez-Garcia M."/>
            <person name="Sanchez-Ramirez S."/>
            <person name="Szollosi G.J."/>
            <person name="Szarkandi J.G."/>
            <person name="Papp V."/>
            <person name="Albert L."/>
            <person name="Andreopoulos W."/>
            <person name="Angelini C."/>
            <person name="Antonin V."/>
            <person name="Barry K.W."/>
            <person name="Bougher N.L."/>
            <person name="Buchanan P."/>
            <person name="Buyck B."/>
            <person name="Bense V."/>
            <person name="Catcheside P."/>
            <person name="Chovatia M."/>
            <person name="Cooper J."/>
            <person name="Damon W."/>
            <person name="Desjardin D."/>
            <person name="Finy P."/>
            <person name="Geml J."/>
            <person name="Haridas S."/>
            <person name="Hughes K."/>
            <person name="Justo A."/>
            <person name="Karasinski D."/>
            <person name="Kautmanova I."/>
            <person name="Kiss B."/>
            <person name="Kocsube S."/>
            <person name="Kotiranta H."/>
            <person name="LaButti K.M."/>
            <person name="Lechner B.E."/>
            <person name="Liimatainen K."/>
            <person name="Lipzen A."/>
            <person name="Lukacs Z."/>
            <person name="Mihaltcheva S."/>
            <person name="Morgado L.N."/>
            <person name="Niskanen T."/>
            <person name="Noordeloos M.E."/>
            <person name="Ohm R.A."/>
            <person name="Ortiz-Santana B."/>
            <person name="Ovrebo C."/>
            <person name="Racz N."/>
            <person name="Riley R."/>
            <person name="Savchenko A."/>
            <person name="Shiryaev A."/>
            <person name="Soop K."/>
            <person name="Spirin V."/>
            <person name="Szebenyi C."/>
            <person name="Tomsovsky M."/>
            <person name="Tulloss R.E."/>
            <person name="Uehling J."/>
            <person name="Grigoriev I.V."/>
            <person name="Vagvolgyi C."/>
            <person name="Papp T."/>
            <person name="Martin F.M."/>
            <person name="Miettinen O."/>
            <person name="Hibbett D.S."/>
            <person name="Nagy L.G."/>
        </authorList>
    </citation>
    <scope>NUCLEOTIDE SEQUENCE [LARGE SCALE GENOMIC DNA]</scope>
    <source>
        <strain evidence="2 3">CBS 166.37</strain>
    </source>
</reference>
<accession>A0A5C3M582</accession>
<feature type="region of interest" description="Disordered" evidence="1">
    <location>
        <begin position="1"/>
        <end position="76"/>
    </location>
</feature>
<evidence type="ECO:0000313" key="3">
    <source>
        <dbReference type="Proteomes" id="UP000308652"/>
    </source>
</evidence>
<dbReference type="Proteomes" id="UP000308652">
    <property type="component" value="Unassembled WGS sequence"/>
</dbReference>
<keyword evidence="3" id="KW-1185">Reference proteome</keyword>
<organism evidence="2 3">
    <name type="scientific">Crucibulum laeve</name>
    <dbReference type="NCBI Taxonomy" id="68775"/>
    <lineage>
        <taxon>Eukaryota</taxon>
        <taxon>Fungi</taxon>
        <taxon>Dikarya</taxon>
        <taxon>Basidiomycota</taxon>
        <taxon>Agaricomycotina</taxon>
        <taxon>Agaricomycetes</taxon>
        <taxon>Agaricomycetidae</taxon>
        <taxon>Agaricales</taxon>
        <taxon>Agaricineae</taxon>
        <taxon>Nidulariaceae</taxon>
        <taxon>Crucibulum</taxon>
    </lineage>
</organism>
<dbReference type="EMBL" id="ML213599">
    <property type="protein sequence ID" value="TFK39546.1"/>
    <property type="molecule type" value="Genomic_DNA"/>
</dbReference>